<gene>
    <name evidence="3" type="ORF">LX64_04833</name>
</gene>
<evidence type="ECO:0000256" key="1">
    <source>
        <dbReference type="SAM" id="MobiDB-lite"/>
    </source>
</evidence>
<feature type="transmembrane region" description="Helical" evidence="2">
    <location>
        <begin position="12"/>
        <end position="33"/>
    </location>
</feature>
<accession>A0A327Q408</accession>
<name>A0A327Q408_9BACT</name>
<keyword evidence="2" id="KW-1133">Transmembrane helix</keyword>
<keyword evidence="2" id="KW-0812">Transmembrane</keyword>
<keyword evidence="3" id="KW-0132">Cell division</keyword>
<dbReference type="AlphaFoldDB" id="A0A327Q408"/>
<dbReference type="Proteomes" id="UP000249547">
    <property type="component" value="Unassembled WGS sequence"/>
</dbReference>
<protein>
    <submittedName>
        <fullName evidence="3">Cell division protein FtsQ</fullName>
    </submittedName>
</protein>
<dbReference type="EMBL" id="QLLL01000012">
    <property type="protein sequence ID" value="RAI98471.1"/>
    <property type="molecule type" value="Genomic_DNA"/>
</dbReference>
<dbReference type="OrthoDB" id="1466667at2"/>
<keyword evidence="4" id="KW-1185">Reference proteome</keyword>
<organism evidence="3 4">
    <name type="scientific">Chitinophaga skermanii</name>
    <dbReference type="NCBI Taxonomy" id="331697"/>
    <lineage>
        <taxon>Bacteria</taxon>
        <taxon>Pseudomonadati</taxon>
        <taxon>Bacteroidota</taxon>
        <taxon>Chitinophagia</taxon>
        <taxon>Chitinophagales</taxon>
        <taxon>Chitinophagaceae</taxon>
        <taxon>Chitinophaga</taxon>
    </lineage>
</organism>
<comment type="caution">
    <text evidence="3">The sequence shown here is derived from an EMBL/GenBank/DDBJ whole genome shotgun (WGS) entry which is preliminary data.</text>
</comment>
<evidence type="ECO:0000256" key="2">
    <source>
        <dbReference type="SAM" id="Phobius"/>
    </source>
</evidence>
<dbReference type="GO" id="GO:0051301">
    <property type="term" value="P:cell division"/>
    <property type="evidence" value="ECO:0007669"/>
    <property type="project" value="UniProtKB-KW"/>
</dbReference>
<evidence type="ECO:0000313" key="3">
    <source>
        <dbReference type="EMBL" id="RAI98471.1"/>
    </source>
</evidence>
<keyword evidence="2" id="KW-0472">Membrane</keyword>
<evidence type="ECO:0000313" key="4">
    <source>
        <dbReference type="Proteomes" id="UP000249547"/>
    </source>
</evidence>
<keyword evidence="3" id="KW-0131">Cell cycle</keyword>
<feature type="region of interest" description="Disordered" evidence="1">
    <location>
        <begin position="281"/>
        <end position="341"/>
    </location>
</feature>
<dbReference type="RefSeq" id="WP_111600216.1">
    <property type="nucleotide sequence ID" value="NZ_QLLL01000012.1"/>
</dbReference>
<sequence length="341" mass="37790">MQPKTKTSLKRIGTILLWMSVIAGVIVLVTVAVQGKNNSVCKGIVVNIKGDHKTFFVEPKDVKALITKNNNPVGKALGDINTLTIEQIVKRDPWIRSAEIYIDNNKMLNVAVTEREPVARIFTFSGKSYYLDEEGERIPVSSKYSALVPVFTSFPSDADTKKLSKSDSLLTSYIITVANYIKADTFWNAQIEQVQITKTKKFEMTPKLGEHVIEFGDGTNTEAKFKKLLIFYKEALNKVGWNTYSRINVAYENEVYALKKDGKKGLVPTVDTTVQLAQIENSGGIETTMERDDDEDDSTSATPKKDDRKITVATAAKPAKGMAKSAAKSGAKPKAVYQPRH</sequence>
<feature type="compositionally biased region" description="Low complexity" evidence="1">
    <location>
        <begin position="315"/>
        <end position="335"/>
    </location>
</feature>
<reference evidence="3 4" key="1">
    <citation type="submission" date="2018-06" db="EMBL/GenBank/DDBJ databases">
        <title>Genomic Encyclopedia of Archaeal and Bacterial Type Strains, Phase II (KMG-II): from individual species to whole genera.</title>
        <authorList>
            <person name="Goeker M."/>
        </authorList>
    </citation>
    <scope>NUCLEOTIDE SEQUENCE [LARGE SCALE GENOMIC DNA]</scope>
    <source>
        <strain evidence="3 4">DSM 23857</strain>
    </source>
</reference>
<proteinExistence type="predicted"/>